<dbReference type="AlphaFoldDB" id="A0A2M7UY05"/>
<organism evidence="13 14">
    <name type="scientific">Candidatus Nealsonbacteria bacterium CG_4_10_14_0_2_um_filter_38_17</name>
    <dbReference type="NCBI Taxonomy" id="1974680"/>
    <lineage>
        <taxon>Bacteria</taxon>
        <taxon>Candidatus Nealsoniibacteriota</taxon>
    </lineage>
</organism>
<dbReference type="Pfam" id="PF00579">
    <property type="entry name" value="tRNA-synt_1b"/>
    <property type="match status" value="1"/>
</dbReference>
<dbReference type="GO" id="GO:0006437">
    <property type="term" value="P:tyrosyl-tRNA aminoacylation"/>
    <property type="evidence" value="ECO:0007669"/>
    <property type="project" value="UniProtKB-UniRule"/>
</dbReference>
<dbReference type="SUPFAM" id="SSF55174">
    <property type="entry name" value="Alpha-L RNA-binding motif"/>
    <property type="match status" value="1"/>
</dbReference>
<protein>
    <recommendedName>
        <fullName evidence="1 9">Tyrosine--tRNA ligase</fullName>
        <ecNumber evidence="1 9">6.1.1.1</ecNumber>
    </recommendedName>
</protein>
<dbReference type="GO" id="GO:0005524">
    <property type="term" value="F:ATP binding"/>
    <property type="evidence" value="ECO:0007669"/>
    <property type="project" value="UniProtKB-KW"/>
</dbReference>
<evidence type="ECO:0000256" key="11">
    <source>
        <dbReference type="RuleBase" id="RU363036"/>
    </source>
</evidence>
<comment type="similarity">
    <text evidence="11">Belongs to the class-I aminoacyl-tRNA synthetase family.</text>
</comment>
<feature type="domain" description="RNA-binding S4" evidence="12">
    <location>
        <begin position="343"/>
        <end position="402"/>
    </location>
</feature>
<keyword evidence="5 10" id="KW-0694">RNA-binding</keyword>
<evidence type="ECO:0000259" key="12">
    <source>
        <dbReference type="SMART" id="SM00363"/>
    </source>
</evidence>
<keyword evidence="2 11" id="KW-0436">Ligase</keyword>
<dbReference type="InterPro" id="IPR024088">
    <property type="entry name" value="Tyr-tRNA-ligase_bac-type"/>
</dbReference>
<dbReference type="Gene3D" id="3.10.290.10">
    <property type="entry name" value="RNA-binding S4 domain"/>
    <property type="match status" value="1"/>
</dbReference>
<name>A0A2M7UY05_9BACT</name>
<evidence type="ECO:0000256" key="3">
    <source>
        <dbReference type="ARBA" id="ARBA00022741"/>
    </source>
</evidence>
<dbReference type="Gene3D" id="3.40.50.620">
    <property type="entry name" value="HUPs"/>
    <property type="match status" value="1"/>
</dbReference>
<dbReference type="InterPro" id="IPR002307">
    <property type="entry name" value="Tyr-tRNA-ligase"/>
</dbReference>
<dbReference type="InterPro" id="IPR036986">
    <property type="entry name" value="S4_RNA-bd_sf"/>
</dbReference>
<evidence type="ECO:0000256" key="6">
    <source>
        <dbReference type="ARBA" id="ARBA00022917"/>
    </source>
</evidence>
<dbReference type="SMART" id="SM00363">
    <property type="entry name" value="S4"/>
    <property type="match status" value="1"/>
</dbReference>
<dbReference type="NCBIfam" id="TIGR00234">
    <property type="entry name" value="tyrS"/>
    <property type="match status" value="1"/>
</dbReference>
<dbReference type="Gene3D" id="1.10.240.10">
    <property type="entry name" value="Tyrosyl-Transfer RNA Synthetase"/>
    <property type="match status" value="1"/>
</dbReference>
<dbReference type="PROSITE" id="PS50889">
    <property type="entry name" value="S4"/>
    <property type="match status" value="1"/>
</dbReference>
<sequence length="402" mass="46372">MMKINTNSQKIDEVLTRGVAQIYPSKKELSSLLKKKRIRLYQGFDPSMPNLHMGNLVGILKMKQFQELGHEVLFLVGDFTGMIGDPTDKLSVRKKLTREQVLENTKNWREEASRFLNFSGDNPAKVLFNSEWLDKINFKDLIEIMSRFTVQRMIERDFFQTRIKEKKPIFLHEFLYPIAQAIDCVTMNVDLEIGGSDQMFNMMMGRDLMKATKGKEKFILTMKLLTGKEGKKVGKTTGGATFLNTKAEEMFGQIMAFPDEMIISGFELLTMIPSETLKNYQKDFEGKKTNPRDLKKKLAFEIVKLNYGEKVAEKASQEFENVFKEKMLPTIIPEIRIKETTLNILDLLVKTKIVFSKSEAKRLILQKGVKINGEIQENWQKNVEIKKGTIVQIGKRKFAKII</sequence>
<dbReference type="GO" id="GO:0004831">
    <property type="term" value="F:tyrosine-tRNA ligase activity"/>
    <property type="evidence" value="ECO:0007669"/>
    <property type="project" value="UniProtKB-UniRule"/>
</dbReference>
<gene>
    <name evidence="13" type="primary">tyrS</name>
    <name evidence="13" type="ORF">COX90_02390</name>
</gene>
<keyword evidence="6 11" id="KW-0648">Protein biosynthesis</keyword>
<evidence type="ECO:0000256" key="1">
    <source>
        <dbReference type="ARBA" id="ARBA00013160"/>
    </source>
</evidence>
<dbReference type="GO" id="GO:0005829">
    <property type="term" value="C:cytosol"/>
    <property type="evidence" value="ECO:0007669"/>
    <property type="project" value="TreeGrafter"/>
</dbReference>
<dbReference type="PANTHER" id="PTHR11766:SF1">
    <property type="entry name" value="TYROSINE--TRNA LIGASE"/>
    <property type="match status" value="1"/>
</dbReference>
<dbReference type="GO" id="GO:0003723">
    <property type="term" value="F:RNA binding"/>
    <property type="evidence" value="ECO:0007669"/>
    <property type="project" value="UniProtKB-KW"/>
</dbReference>
<keyword evidence="4 11" id="KW-0067">ATP-binding</keyword>
<dbReference type="SUPFAM" id="SSF52374">
    <property type="entry name" value="Nucleotidylyl transferase"/>
    <property type="match status" value="1"/>
</dbReference>
<dbReference type="InterPro" id="IPR054608">
    <property type="entry name" value="SYY-like_C"/>
</dbReference>
<dbReference type="InterPro" id="IPR002305">
    <property type="entry name" value="aa-tRNA-synth_Ic"/>
</dbReference>
<keyword evidence="3 11" id="KW-0547">Nucleotide-binding</keyword>
<proteinExistence type="inferred from homology"/>
<evidence type="ECO:0000256" key="4">
    <source>
        <dbReference type="ARBA" id="ARBA00022840"/>
    </source>
</evidence>
<evidence type="ECO:0000313" key="13">
    <source>
        <dbReference type="EMBL" id="PIZ88856.1"/>
    </source>
</evidence>
<evidence type="ECO:0000256" key="8">
    <source>
        <dbReference type="ARBA" id="ARBA00048248"/>
    </source>
</evidence>
<dbReference type="InterPro" id="IPR014729">
    <property type="entry name" value="Rossmann-like_a/b/a_fold"/>
</dbReference>
<comment type="caution">
    <text evidence="13">The sequence shown here is derived from an EMBL/GenBank/DDBJ whole genome shotgun (WGS) entry which is preliminary data.</text>
</comment>
<dbReference type="CDD" id="cd00805">
    <property type="entry name" value="TyrRS_core"/>
    <property type="match status" value="1"/>
</dbReference>
<accession>A0A2M7UY05</accession>
<dbReference type="PRINTS" id="PR01040">
    <property type="entry name" value="TRNASYNTHTYR"/>
</dbReference>
<evidence type="ECO:0000256" key="2">
    <source>
        <dbReference type="ARBA" id="ARBA00022598"/>
    </source>
</evidence>
<evidence type="ECO:0000313" key="14">
    <source>
        <dbReference type="Proteomes" id="UP000230760"/>
    </source>
</evidence>
<evidence type="ECO:0000256" key="9">
    <source>
        <dbReference type="NCBIfam" id="TIGR00234"/>
    </source>
</evidence>
<dbReference type="Pfam" id="PF22421">
    <property type="entry name" value="SYY_C-terminal"/>
    <property type="match status" value="1"/>
</dbReference>
<dbReference type="EC" id="6.1.1.1" evidence="1 9"/>
<evidence type="ECO:0000256" key="7">
    <source>
        <dbReference type="ARBA" id="ARBA00023146"/>
    </source>
</evidence>
<evidence type="ECO:0000256" key="5">
    <source>
        <dbReference type="ARBA" id="ARBA00022884"/>
    </source>
</evidence>
<dbReference type="Proteomes" id="UP000230760">
    <property type="component" value="Unassembled WGS sequence"/>
</dbReference>
<reference evidence="14" key="1">
    <citation type="submission" date="2017-09" db="EMBL/GenBank/DDBJ databases">
        <title>Depth-based differentiation of microbial function through sediment-hosted aquifers and enrichment of novel symbionts in the deep terrestrial subsurface.</title>
        <authorList>
            <person name="Probst A.J."/>
            <person name="Ladd B."/>
            <person name="Jarett J.K."/>
            <person name="Geller-Mcgrath D.E."/>
            <person name="Sieber C.M.K."/>
            <person name="Emerson J.B."/>
            <person name="Anantharaman K."/>
            <person name="Thomas B.C."/>
            <person name="Malmstrom R."/>
            <person name="Stieglmeier M."/>
            <person name="Klingl A."/>
            <person name="Woyke T."/>
            <person name="Ryan C.M."/>
            <person name="Banfield J.F."/>
        </authorList>
    </citation>
    <scope>NUCLEOTIDE SEQUENCE [LARGE SCALE GENOMIC DNA]</scope>
</reference>
<dbReference type="PANTHER" id="PTHR11766">
    <property type="entry name" value="TYROSYL-TRNA SYNTHETASE"/>
    <property type="match status" value="1"/>
</dbReference>
<comment type="catalytic activity">
    <reaction evidence="8">
        <text>tRNA(Tyr) + L-tyrosine + ATP = L-tyrosyl-tRNA(Tyr) + AMP + diphosphate + H(+)</text>
        <dbReference type="Rhea" id="RHEA:10220"/>
        <dbReference type="Rhea" id="RHEA-COMP:9706"/>
        <dbReference type="Rhea" id="RHEA-COMP:9707"/>
        <dbReference type="ChEBI" id="CHEBI:15378"/>
        <dbReference type="ChEBI" id="CHEBI:30616"/>
        <dbReference type="ChEBI" id="CHEBI:33019"/>
        <dbReference type="ChEBI" id="CHEBI:58315"/>
        <dbReference type="ChEBI" id="CHEBI:78442"/>
        <dbReference type="ChEBI" id="CHEBI:78536"/>
        <dbReference type="ChEBI" id="CHEBI:456215"/>
        <dbReference type="EC" id="6.1.1.1"/>
    </reaction>
</comment>
<dbReference type="InterPro" id="IPR002942">
    <property type="entry name" value="S4_RNA-bd"/>
</dbReference>
<dbReference type="EMBL" id="PFPB01000042">
    <property type="protein sequence ID" value="PIZ88856.1"/>
    <property type="molecule type" value="Genomic_DNA"/>
</dbReference>
<dbReference type="CDD" id="cd00165">
    <property type="entry name" value="S4"/>
    <property type="match status" value="1"/>
</dbReference>
<keyword evidence="7 11" id="KW-0030">Aminoacyl-tRNA synthetase</keyword>
<evidence type="ECO:0000256" key="10">
    <source>
        <dbReference type="PROSITE-ProRule" id="PRU00182"/>
    </source>
</evidence>